<evidence type="ECO:0000256" key="12">
    <source>
        <dbReference type="SAM" id="Phobius"/>
    </source>
</evidence>
<evidence type="ECO:0000256" key="2">
    <source>
        <dbReference type="ARBA" id="ARBA00004141"/>
    </source>
</evidence>
<keyword evidence="5 12" id="KW-0812">Transmembrane</keyword>
<proteinExistence type="inferred from homology"/>
<sequence>MLLLLLLAYISLGLAREVLTVFVSVVLHELAHTVVASRLSVRVTEVELFPFGGQAKTEDFVAVNPENEVCIALAGPCTSLLLAGLAWLAVRWGGPQLFFLIKANLALGLFNLLPVLPLDGGRVLRAVLSLKWGWRKATVNVATLGQLAGGLLCGYGGYLLLYSEQGANFFFLGLFLWWAARLEAKLLTYGFVRYLVNKKGQLARKGMLPAYHLVAVSSTRLKDVIHAVSPATYTVVVLINDEERIEGYLTEGELIEAWFEKGPSASLGDVVRG</sequence>
<keyword evidence="11 12" id="KW-0472">Membrane</keyword>
<accession>D7CL96</accession>
<reference evidence="15" key="1">
    <citation type="journal article" date="2010" name="Stand. Genomic Sci.">
        <title>Complete genome sequence of Syntrophothermus lipocalidus type strain (TGB-C1T).</title>
        <authorList>
            <consortium name="US DOE Joint Genome Institute (JGI-PGF)"/>
            <person name="Djao O."/>
            <person name="Zhang X."/>
            <person name="Lucas S."/>
            <person name="Lapidus A."/>
            <person name="Glavina Del Rio T."/>
            <person name="Nolan M."/>
            <person name="Tice H."/>
            <person name="Cheng J."/>
            <person name="Han C."/>
            <person name="Tapia R."/>
            <person name="Goodwin L."/>
            <person name="Pitluck S."/>
            <person name="Liolios K."/>
            <person name="Ivanova N."/>
            <person name="Mavromatis K."/>
            <person name="Mikhailova N."/>
            <person name="Ovchinnikova G."/>
            <person name="Pati A."/>
            <person name="Brambilla E."/>
            <person name="Chen A."/>
            <person name="Palaniappan K."/>
            <person name="Land M."/>
            <person name="Hauser L."/>
            <person name="Chang Y."/>
            <person name="Jeffries C."/>
            <person name="Rohde M."/>
            <person name="Sikorski J."/>
            <person name="Spring S."/>
            <person name="Goker M."/>
            <person name="Detter J."/>
            <person name="Woyke T."/>
            <person name="Bristow J."/>
            <person name="Eisen J."/>
            <person name="Markowitz V."/>
            <person name="Hugenholtz P."/>
            <person name="Kyrpides N."/>
            <person name="Klenk H."/>
        </authorList>
    </citation>
    <scope>NUCLEOTIDE SEQUENCE [LARGE SCALE GENOMIC DNA]</scope>
    <source>
        <strain evidence="15">DSM 12680 / TGB-C1</strain>
    </source>
</reference>
<dbReference type="Proteomes" id="UP000000378">
    <property type="component" value="Chromosome"/>
</dbReference>
<feature type="transmembrane region" description="Helical" evidence="12">
    <location>
        <begin position="97"/>
        <end position="117"/>
    </location>
</feature>
<name>D7CL96_SYNLT</name>
<dbReference type="GO" id="GO:0006508">
    <property type="term" value="P:proteolysis"/>
    <property type="evidence" value="ECO:0007669"/>
    <property type="project" value="UniProtKB-KW"/>
</dbReference>
<evidence type="ECO:0000256" key="5">
    <source>
        <dbReference type="ARBA" id="ARBA00022692"/>
    </source>
</evidence>
<reference evidence="14 15" key="2">
    <citation type="journal article" date="2010" name="Stand. Genomic Sci.">
        <title>Complete genome sequence of Syntrophothermus lipocalidus type strain (TGB-C1).</title>
        <authorList>
            <person name="Djao O.D."/>
            <person name="Zhang X."/>
            <person name="Lucas S."/>
            <person name="Lapidus A."/>
            <person name="Del Rio T.G."/>
            <person name="Nolan M."/>
            <person name="Tice H."/>
            <person name="Cheng J.F."/>
            <person name="Han C."/>
            <person name="Tapia R."/>
            <person name="Goodwin L."/>
            <person name="Pitluck S."/>
            <person name="Liolios K."/>
            <person name="Ivanova N."/>
            <person name="Mavromatis K."/>
            <person name="Mikhailova N."/>
            <person name="Ovchinnikova G."/>
            <person name="Pati A."/>
            <person name="Brambilla E."/>
            <person name="Chen A."/>
            <person name="Palaniappan K."/>
            <person name="Land M."/>
            <person name="Hauser L."/>
            <person name="Chang Y.J."/>
            <person name="Jeffries C.D."/>
            <person name="Rohde M."/>
            <person name="Sikorski J."/>
            <person name="Spring S."/>
            <person name="Goker M."/>
            <person name="Detter J.C."/>
            <person name="Woyke T."/>
            <person name="Bristow J."/>
            <person name="Eisen J.A."/>
            <person name="Markowitz V."/>
            <person name="Hugenholtz P."/>
            <person name="Kyrpides N.C."/>
            <person name="Klenk H.P."/>
        </authorList>
    </citation>
    <scope>NUCLEOTIDE SEQUENCE [LARGE SCALE GENOMIC DNA]</scope>
    <source>
        <strain evidence="15">DSM 12680 / TGB-C1</strain>
    </source>
</reference>
<dbReference type="EMBL" id="CP002048">
    <property type="protein sequence ID" value="ADI01481.1"/>
    <property type="molecule type" value="Genomic_DNA"/>
</dbReference>
<dbReference type="STRING" id="643648.Slip_0701"/>
<dbReference type="Pfam" id="PF02163">
    <property type="entry name" value="Peptidase_M50"/>
    <property type="match status" value="2"/>
</dbReference>
<keyword evidence="15" id="KW-1185">Reference proteome</keyword>
<dbReference type="GO" id="GO:0008237">
    <property type="term" value="F:metallopeptidase activity"/>
    <property type="evidence" value="ECO:0007669"/>
    <property type="project" value="UniProtKB-KW"/>
</dbReference>
<evidence type="ECO:0000259" key="13">
    <source>
        <dbReference type="Pfam" id="PF02163"/>
    </source>
</evidence>
<keyword evidence="10" id="KW-0482">Metalloprotease</keyword>
<keyword evidence="7" id="KW-0378">Hydrolase</keyword>
<evidence type="ECO:0000256" key="11">
    <source>
        <dbReference type="ARBA" id="ARBA00023136"/>
    </source>
</evidence>
<evidence type="ECO:0000313" key="14">
    <source>
        <dbReference type="EMBL" id="ADI01481.1"/>
    </source>
</evidence>
<evidence type="ECO:0000256" key="3">
    <source>
        <dbReference type="ARBA" id="ARBA00007931"/>
    </source>
</evidence>
<feature type="transmembrane region" description="Helical" evidence="12">
    <location>
        <begin position="71"/>
        <end position="90"/>
    </location>
</feature>
<evidence type="ECO:0000256" key="6">
    <source>
        <dbReference type="ARBA" id="ARBA00022723"/>
    </source>
</evidence>
<dbReference type="eggNOG" id="COG1994">
    <property type="taxonomic scope" value="Bacteria"/>
</dbReference>
<feature type="domain" description="Peptidase M50" evidence="13">
    <location>
        <begin position="97"/>
        <end position="129"/>
    </location>
</feature>
<dbReference type="GO" id="GO:0016020">
    <property type="term" value="C:membrane"/>
    <property type="evidence" value="ECO:0007669"/>
    <property type="project" value="UniProtKB-SubCell"/>
</dbReference>
<protein>
    <submittedName>
        <fullName evidence="14">Peptidase M50</fullName>
    </submittedName>
</protein>
<comment type="cofactor">
    <cofactor evidence="1">
        <name>Zn(2+)</name>
        <dbReference type="ChEBI" id="CHEBI:29105"/>
    </cofactor>
</comment>
<feature type="transmembrane region" description="Helical" evidence="12">
    <location>
        <begin position="169"/>
        <end position="192"/>
    </location>
</feature>
<evidence type="ECO:0000313" key="15">
    <source>
        <dbReference type="Proteomes" id="UP000000378"/>
    </source>
</evidence>
<dbReference type="HOGENOM" id="CLU_037123_0_0_9"/>
<comment type="subcellular location">
    <subcellularLocation>
        <location evidence="2">Membrane</location>
        <topology evidence="2">Multi-pass membrane protein</topology>
    </subcellularLocation>
</comment>
<evidence type="ECO:0000256" key="9">
    <source>
        <dbReference type="ARBA" id="ARBA00022989"/>
    </source>
</evidence>
<dbReference type="PANTHER" id="PTHR39188:SF3">
    <property type="entry name" value="STAGE IV SPORULATION PROTEIN FB"/>
    <property type="match status" value="1"/>
</dbReference>
<feature type="domain" description="Peptidase M50" evidence="13">
    <location>
        <begin position="19"/>
        <end position="90"/>
    </location>
</feature>
<dbReference type="KEGG" id="slp:Slip_0701"/>
<gene>
    <name evidence="14" type="ordered locus">Slip_0701</name>
</gene>
<evidence type="ECO:0000256" key="4">
    <source>
        <dbReference type="ARBA" id="ARBA00022670"/>
    </source>
</evidence>
<dbReference type="PANTHER" id="PTHR39188">
    <property type="entry name" value="MEMBRANE-ASSOCIATED ZINC METALLOPROTEASE M50B"/>
    <property type="match status" value="1"/>
</dbReference>
<evidence type="ECO:0000256" key="10">
    <source>
        <dbReference type="ARBA" id="ARBA00023049"/>
    </source>
</evidence>
<evidence type="ECO:0000256" key="8">
    <source>
        <dbReference type="ARBA" id="ARBA00022833"/>
    </source>
</evidence>
<keyword evidence="6" id="KW-0479">Metal-binding</keyword>
<evidence type="ECO:0000256" key="7">
    <source>
        <dbReference type="ARBA" id="ARBA00022801"/>
    </source>
</evidence>
<dbReference type="GO" id="GO:0046872">
    <property type="term" value="F:metal ion binding"/>
    <property type="evidence" value="ECO:0007669"/>
    <property type="project" value="UniProtKB-KW"/>
</dbReference>
<dbReference type="CDD" id="cd06161">
    <property type="entry name" value="S2P-M50_SpoIVFB"/>
    <property type="match status" value="1"/>
</dbReference>
<dbReference type="AlphaFoldDB" id="D7CL96"/>
<keyword evidence="8" id="KW-0862">Zinc</keyword>
<feature type="transmembrane region" description="Helical" evidence="12">
    <location>
        <begin position="137"/>
        <end position="162"/>
    </location>
</feature>
<evidence type="ECO:0000256" key="1">
    <source>
        <dbReference type="ARBA" id="ARBA00001947"/>
    </source>
</evidence>
<keyword evidence="4" id="KW-0645">Protease</keyword>
<keyword evidence="9 12" id="KW-1133">Transmembrane helix</keyword>
<dbReference type="InterPro" id="IPR008915">
    <property type="entry name" value="Peptidase_M50"/>
</dbReference>
<comment type="similarity">
    <text evidence="3">Belongs to the peptidase M50B family.</text>
</comment>
<organism evidence="14 15">
    <name type="scientific">Syntrophothermus lipocalidus (strain DSM 12680 / TGB-C1)</name>
    <dbReference type="NCBI Taxonomy" id="643648"/>
    <lineage>
        <taxon>Bacteria</taxon>
        <taxon>Bacillati</taxon>
        <taxon>Bacillota</taxon>
        <taxon>Clostridia</taxon>
        <taxon>Eubacteriales</taxon>
        <taxon>Syntrophomonadaceae</taxon>
        <taxon>Syntrophothermus</taxon>
    </lineage>
</organism>